<dbReference type="GO" id="GO:0046872">
    <property type="term" value="F:metal ion binding"/>
    <property type="evidence" value="ECO:0007669"/>
    <property type="project" value="UniProtKB-KW"/>
</dbReference>
<evidence type="ECO:0000256" key="4">
    <source>
        <dbReference type="ARBA" id="ARBA00022801"/>
    </source>
</evidence>
<dbReference type="OrthoDB" id="2365600at2759"/>
<dbReference type="Proteomes" id="UP001153069">
    <property type="component" value="Unassembled WGS sequence"/>
</dbReference>
<dbReference type="GO" id="GO:0008237">
    <property type="term" value="F:metallopeptidase activity"/>
    <property type="evidence" value="ECO:0007669"/>
    <property type="project" value="UniProtKB-KW"/>
</dbReference>
<reference evidence="8" key="1">
    <citation type="submission" date="2020-06" db="EMBL/GenBank/DDBJ databases">
        <authorList>
            <consortium name="Plant Systems Biology data submission"/>
        </authorList>
    </citation>
    <scope>NUCLEOTIDE SEQUENCE</scope>
    <source>
        <strain evidence="8">D6</strain>
    </source>
</reference>
<dbReference type="PANTHER" id="PTHR15910">
    <property type="entry name" value="ARCHAEMETZINCIN"/>
    <property type="match status" value="1"/>
</dbReference>
<keyword evidence="3" id="KW-0479">Metal-binding</keyword>
<keyword evidence="9" id="KW-1185">Reference proteome</keyword>
<dbReference type="InterPro" id="IPR024079">
    <property type="entry name" value="MetalloPept_cat_dom_sf"/>
</dbReference>
<name>A0A9N8ERL5_9STRA</name>
<evidence type="ECO:0000256" key="6">
    <source>
        <dbReference type="ARBA" id="ARBA00023049"/>
    </source>
</evidence>
<sequence length="464" mass="52406">MAKRKQSTKSNNGGIPFHPDFVEPTETERHAAIGSFPGATHTASTRKAMLNEAQLHLDDDRAPSLVESFSDLDEAKLYEPAGKRAMTTMAVPKPRDEQDWLACVPEEGQTFDEYVRFLTTRSGRFSRIANVGYDHIVLLPIVRSRSVSDSHWPDHGVPLEPLVPLAKAFFHRPVRLFPPAVLCDEKPSGDRMNPSQGVAISFTMKFPTASSDHNGRQQYLHATVTGRKDLASQRVQLNLEDVLYALKTFREDESLLAADGGEPLPNSSFCVMAITMDDLYMDPTDLFVSGMAFGGDKVAVFSFSRYHPHIKMHPGRWFDFGYGTKHDNYSYYEEAHINPIGARKKAKKNLPALTPEPPTFDNMTRQAQTEFFRRCAKILVHELGHLYGLDHCIFNRCIMNGTGHLVEDFLAPFHLCPVCLRKLQWRLGFSVVYRYKKLADSLRGLGMDKEEKWIGKQLETLESA</sequence>
<comment type="caution">
    <text evidence="8">The sequence shown here is derived from an EMBL/GenBank/DDBJ whole genome shotgun (WGS) entry which is preliminary data.</text>
</comment>
<evidence type="ECO:0000256" key="7">
    <source>
        <dbReference type="SAM" id="MobiDB-lite"/>
    </source>
</evidence>
<evidence type="ECO:0000313" key="9">
    <source>
        <dbReference type="Proteomes" id="UP001153069"/>
    </source>
</evidence>
<organism evidence="8 9">
    <name type="scientific">Seminavis robusta</name>
    <dbReference type="NCBI Taxonomy" id="568900"/>
    <lineage>
        <taxon>Eukaryota</taxon>
        <taxon>Sar</taxon>
        <taxon>Stramenopiles</taxon>
        <taxon>Ochrophyta</taxon>
        <taxon>Bacillariophyta</taxon>
        <taxon>Bacillariophyceae</taxon>
        <taxon>Bacillariophycidae</taxon>
        <taxon>Naviculales</taxon>
        <taxon>Naviculaceae</taxon>
        <taxon>Seminavis</taxon>
    </lineage>
</organism>
<keyword evidence="2" id="KW-0645">Protease</keyword>
<evidence type="ECO:0000256" key="1">
    <source>
        <dbReference type="ARBA" id="ARBA00001947"/>
    </source>
</evidence>
<evidence type="ECO:0000256" key="3">
    <source>
        <dbReference type="ARBA" id="ARBA00022723"/>
    </source>
</evidence>
<protein>
    <submittedName>
        <fullName evidence="8">Archaemetzincin-2</fullName>
    </submittedName>
</protein>
<evidence type="ECO:0000313" key="8">
    <source>
        <dbReference type="EMBL" id="CAB9525498.1"/>
    </source>
</evidence>
<comment type="cofactor">
    <cofactor evidence="1">
        <name>Zn(2+)</name>
        <dbReference type="ChEBI" id="CHEBI:29105"/>
    </cofactor>
</comment>
<keyword evidence="6" id="KW-0482">Metalloprotease</keyword>
<dbReference type="SUPFAM" id="SSF55486">
    <property type="entry name" value="Metalloproteases ('zincins'), catalytic domain"/>
    <property type="match status" value="1"/>
</dbReference>
<keyword evidence="4" id="KW-0378">Hydrolase</keyword>
<dbReference type="CDD" id="cd11375">
    <property type="entry name" value="Peptidase_M54"/>
    <property type="match status" value="1"/>
</dbReference>
<proteinExistence type="predicted"/>
<dbReference type="GO" id="GO:0006508">
    <property type="term" value="P:proteolysis"/>
    <property type="evidence" value="ECO:0007669"/>
    <property type="project" value="UniProtKB-KW"/>
</dbReference>
<evidence type="ECO:0000256" key="5">
    <source>
        <dbReference type="ARBA" id="ARBA00022833"/>
    </source>
</evidence>
<evidence type="ECO:0000256" key="2">
    <source>
        <dbReference type="ARBA" id="ARBA00022670"/>
    </source>
</evidence>
<dbReference type="InterPro" id="IPR012962">
    <property type="entry name" value="Pept_M54_archaemetzincn"/>
</dbReference>
<dbReference type="Gene3D" id="3.40.390.10">
    <property type="entry name" value="Collagenase (Catalytic Domain)"/>
    <property type="match status" value="1"/>
</dbReference>
<dbReference type="PANTHER" id="PTHR15910:SF1">
    <property type="entry name" value="ARCHAEMETZINCIN-2"/>
    <property type="match status" value="1"/>
</dbReference>
<accession>A0A9N8ERL5</accession>
<dbReference type="AlphaFoldDB" id="A0A9N8ERL5"/>
<feature type="region of interest" description="Disordered" evidence="7">
    <location>
        <begin position="1"/>
        <end position="27"/>
    </location>
</feature>
<dbReference type="Pfam" id="PF07998">
    <property type="entry name" value="Peptidase_M54"/>
    <property type="match status" value="1"/>
</dbReference>
<gene>
    <name evidence="8" type="ORF">SEMRO_1685_G291040.1</name>
</gene>
<dbReference type="EMBL" id="CAICTM010001683">
    <property type="protein sequence ID" value="CAB9525498.1"/>
    <property type="molecule type" value="Genomic_DNA"/>
</dbReference>
<keyword evidence="5" id="KW-0862">Zinc</keyword>